<keyword evidence="3 5" id="KW-0067">ATP-binding</keyword>
<evidence type="ECO:0000313" key="6">
    <source>
        <dbReference type="EMBL" id="KUK81043.1"/>
    </source>
</evidence>
<dbReference type="PATRIC" id="fig|110500.4.peg.201"/>
<dbReference type="NCBIfam" id="NF003555">
    <property type="entry name" value="PRK05218.1"/>
    <property type="match status" value="1"/>
</dbReference>
<dbReference type="InterPro" id="IPR036890">
    <property type="entry name" value="HATPase_C_sf"/>
</dbReference>
<evidence type="ECO:0000256" key="1">
    <source>
        <dbReference type="ARBA" id="ARBA00008239"/>
    </source>
</evidence>
<dbReference type="GO" id="GO:0051082">
    <property type="term" value="F:unfolded protein binding"/>
    <property type="evidence" value="ECO:0007669"/>
    <property type="project" value="InterPro"/>
</dbReference>
<proteinExistence type="inferred from homology"/>
<comment type="caution">
    <text evidence="6">The sequence shown here is derived from an EMBL/GenBank/DDBJ whole genome shotgun (WGS) entry which is preliminary data.</text>
</comment>
<protein>
    <submittedName>
        <fullName evidence="6">Chaperone protein HtpG</fullName>
    </submittedName>
</protein>
<keyword evidence="2 5" id="KW-0547">Nucleotide-binding</keyword>
<sequence length="486" mass="56080">FMVAKKVRVLSRSYKPGSEGYEWISDGTGSYEIGPAEGLERGTKIILELKENAYEFTEPENIKRLIRQYSSFVPFPISVNNEAVNTVQAIWKRNKNEVSDEEYTEFYKYIANAYDAPFYRLHFSTDVPLSINALLFVPKQNFEQFGFGRVKPGVNLYCKKILIQQHSENILPEWLRFIKGVVDSEDIPLNISRETMQDSTLIKKLNKVITRRFLKFLTEKAGTDPESYNEFWNIFGNYLKEGMASDFTYKEQLAKLLRFESSKSDPGKLISLNDYIGRMKEEQKDIYFINGPTRQAIETGPYIEAFRALEYEVVYTHEPIDDFILSNLTEFEGKKLISADQAQLELPPIDNTLEIKPLDDETMNSLINWFKETLGDKVSEIKRSERLTESPAIMLNLDGMLTSSMQRAMQSVNKDLVNSGKKILEINPRHKLIQCLASLQKERPDLAKLIAEQIYDNALISSGLFVEPRIMVKRIYQLLEHVTSEN</sequence>
<evidence type="ECO:0000256" key="2">
    <source>
        <dbReference type="ARBA" id="ARBA00022741"/>
    </source>
</evidence>
<dbReference type="PRINTS" id="PR00775">
    <property type="entry name" value="HEATSHOCK90"/>
</dbReference>
<name>A0A101HQS3_9FIRM</name>
<dbReference type="EMBL" id="LGGS01000181">
    <property type="protein sequence ID" value="KUK81043.1"/>
    <property type="molecule type" value="Genomic_DNA"/>
</dbReference>
<feature type="binding site" evidence="5">
    <location>
        <position position="193"/>
    </location>
    <ligand>
        <name>ATP</name>
        <dbReference type="ChEBI" id="CHEBI:30616"/>
    </ligand>
</feature>
<dbReference type="InterPro" id="IPR020575">
    <property type="entry name" value="Hsp90_N"/>
</dbReference>
<keyword evidence="4" id="KW-0143">Chaperone</keyword>
<evidence type="ECO:0000256" key="4">
    <source>
        <dbReference type="ARBA" id="ARBA00023186"/>
    </source>
</evidence>
<dbReference type="FunFam" id="3.30.230.80:FF:000004">
    <property type="entry name" value="Heat shock protein 75 kDa"/>
    <property type="match status" value="1"/>
</dbReference>
<dbReference type="InterPro" id="IPR020568">
    <property type="entry name" value="Ribosomal_Su5_D2-typ_SF"/>
</dbReference>
<dbReference type="AlphaFoldDB" id="A0A101HQS3"/>
<dbReference type="InterPro" id="IPR037196">
    <property type="entry name" value="HSP90_C"/>
</dbReference>
<gene>
    <name evidence="6" type="ORF">XD97_0744</name>
</gene>
<dbReference type="SUPFAM" id="SSF110942">
    <property type="entry name" value="HSP90 C-terminal domain"/>
    <property type="match status" value="1"/>
</dbReference>
<reference evidence="7" key="1">
    <citation type="journal article" date="2015" name="MBio">
        <title>Genome-Resolved Metagenomic Analysis Reveals Roles for Candidate Phyla and Other Microbial Community Members in Biogeochemical Transformations in Oil Reservoirs.</title>
        <authorList>
            <person name="Hu P."/>
            <person name="Tom L."/>
            <person name="Singh A."/>
            <person name="Thomas B.C."/>
            <person name="Baker B.J."/>
            <person name="Piceno Y.M."/>
            <person name="Andersen G.L."/>
            <person name="Banfield J.F."/>
        </authorList>
    </citation>
    <scope>NUCLEOTIDE SEQUENCE [LARGE SCALE GENOMIC DNA]</scope>
</reference>
<dbReference type="Gene3D" id="1.20.120.790">
    <property type="entry name" value="Heat shock protein 90, C-terminal domain"/>
    <property type="match status" value="1"/>
</dbReference>
<comment type="similarity">
    <text evidence="1">Belongs to the heat shock protein 90 family.</text>
</comment>
<dbReference type="Pfam" id="PF00183">
    <property type="entry name" value="HSP90"/>
    <property type="match status" value="1"/>
</dbReference>
<dbReference type="SUPFAM" id="SSF55874">
    <property type="entry name" value="ATPase domain of HSP90 chaperone/DNA topoisomerase II/histidine kinase"/>
    <property type="match status" value="1"/>
</dbReference>
<evidence type="ECO:0000313" key="7">
    <source>
        <dbReference type="Proteomes" id="UP000054705"/>
    </source>
</evidence>
<dbReference type="Gene3D" id="3.30.565.10">
    <property type="entry name" value="Histidine kinase-like ATPase, C-terminal domain"/>
    <property type="match status" value="1"/>
</dbReference>
<evidence type="ECO:0000256" key="5">
    <source>
        <dbReference type="PIRSR" id="PIRSR002583-1"/>
    </source>
</evidence>
<organism evidence="6 7">
    <name type="scientific">Pelotomaculum thermopropionicum</name>
    <dbReference type="NCBI Taxonomy" id="110500"/>
    <lineage>
        <taxon>Bacteria</taxon>
        <taxon>Bacillati</taxon>
        <taxon>Bacillota</taxon>
        <taxon>Clostridia</taxon>
        <taxon>Eubacteriales</taxon>
        <taxon>Desulfotomaculaceae</taxon>
        <taxon>Pelotomaculum</taxon>
    </lineage>
</organism>
<dbReference type="GO" id="GO:0005524">
    <property type="term" value="F:ATP binding"/>
    <property type="evidence" value="ECO:0007669"/>
    <property type="project" value="UniProtKB-KW"/>
</dbReference>
<accession>A0A101HQS3</accession>
<dbReference type="PIRSF" id="PIRSF002583">
    <property type="entry name" value="Hsp90"/>
    <property type="match status" value="1"/>
</dbReference>
<dbReference type="GO" id="GO:0140662">
    <property type="term" value="F:ATP-dependent protein folding chaperone"/>
    <property type="evidence" value="ECO:0007669"/>
    <property type="project" value="InterPro"/>
</dbReference>
<dbReference type="PANTHER" id="PTHR11528">
    <property type="entry name" value="HEAT SHOCK PROTEIN 90 FAMILY MEMBER"/>
    <property type="match status" value="1"/>
</dbReference>
<dbReference type="Gene3D" id="3.40.50.11260">
    <property type="match status" value="1"/>
</dbReference>
<dbReference type="InterPro" id="IPR001404">
    <property type="entry name" value="Hsp90_fam"/>
</dbReference>
<dbReference type="Gene3D" id="3.30.230.80">
    <property type="match status" value="1"/>
</dbReference>
<feature type="binding site" evidence="5">
    <location>
        <position position="43"/>
    </location>
    <ligand>
        <name>ATP</name>
        <dbReference type="ChEBI" id="CHEBI:30616"/>
    </ligand>
</feature>
<dbReference type="Proteomes" id="UP000054705">
    <property type="component" value="Unassembled WGS sequence"/>
</dbReference>
<feature type="non-terminal residue" evidence="6">
    <location>
        <position position="1"/>
    </location>
</feature>
<dbReference type="SUPFAM" id="SSF54211">
    <property type="entry name" value="Ribosomal protein S5 domain 2-like"/>
    <property type="match status" value="1"/>
</dbReference>
<evidence type="ECO:0000256" key="3">
    <source>
        <dbReference type="ARBA" id="ARBA00022840"/>
    </source>
</evidence>
<dbReference type="GO" id="GO:0016887">
    <property type="term" value="F:ATP hydrolysis activity"/>
    <property type="evidence" value="ECO:0007669"/>
    <property type="project" value="InterPro"/>
</dbReference>